<dbReference type="Proteomes" id="UP000551758">
    <property type="component" value="Unassembled WGS sequence"/>
</dbReference>
<dbReference type="Gene3D" id="2.60.120.290">
    <property type="entry name" value="Spermadhesin, CUB domain"/>
    <property type="match status" value="1"/>
</dbReference>
<accession>A0A7J7E3W8</accession>
<dbReference type="InterPro" id="IPR000859">
    <property type="entry name" value="CUB_dom"/>
</dbReference>
<sequence length="281" mass="30772">TKETLPLPTLSGPGRMMGTLTDLHCSSLAVSCFFNFTSPSGVVLSPNYPEDYGNHLHCVWLILARPESRIHLAFNDIDVEPQFDFLVIKDGATAEAPVLGTFSGNQLPSSITSSGHVARLEFQTDHSTGKRGFNITFTSESSLCPQLTIRLSHGRFLGKSWRSRVDHQDEACFLWGSISYQLYLITSLTPIHTAFRHNECPDPGVPVNGKRFGDSLQLGSSISFLCDEGFLGTQGSETITCILKEGSVVWNSAVLRCEGTCLPGWQSWLSAREAEDGDRVA</sequence>
<dbReference type="InterPro" id="IPR035976">
    <property type="entry name" value="Sushi/SCR/CCP_sf"/>
</dbReference>
<dbReference type="PANTHER" id="PTHR24255">
    <property type="entry name" value="COMPLEMENT COMPONENT 1, S SUBCOMPONENT-RELATED"/>
    <property type="match status" value="1"/>
</dbReference>
<evidence type="ECO:0000313" key="7">
    <source>
        <dbReference type="Proteomes" id="UP000551758"/>
    </source>
</evidence>
<dbReference type="SMART" id="SM00042">
    <property type="entry name" value="CUB"/>
    <property type="match status" value="1"/>
</dbReference>
<feature type="domain" description="Sushi" evidence="5">
    <location>
        <begin position="198"/>
        <end position="259"/>
    </location>
</feature>
<organism evidence="6 7">
    <name type="scientific">Diceros bicornis minor</name>
    <name type="common">South-central black rhinoceros</name>
    <dbReference type="NCBI Taxonomy" id="77932"/>
    <lineage>
        <taxon>Eukaryota</taxon>
        <taxon>Metazoa</taxon>
        <taxon>Chordata</taxon>
        <taxon>Craniata</taxon>
        <taxon>Vertebrata</taxon>
        <taxon>Euteleostomi</taxon>
        <taxon>Mammalia</taxon>
        <taxon>Eutheria</taxon>
        <taxon>Laurasiatheria</taxon>
        <taxon>Perissodactyla</taxon>
        <taxon>Rhinocerotidae</taxon>
        <taxon>Diceros</taxon>
    </lineage>
</organism>
<evidence type="ECO:0000256" key="1">
    <source>
        <dbReference type="ARBA" id="ARBA00022825"/>
    </source>
</evidence>
<keyword evidence="2" id="KW-1015">Disulfide bond</keyword>
<dbReference type="SUPFAM" id="SSF49854">
    <property type="entry name" value="Spermadhesin, CUB domain"/>
    <property type="match status" value="1"/>
</dbReference>
<dbReference type="SMART" id="SM00032">
    <property type="entry name" value="CCP"/>
    <property type="match status" value="1"/>
</dbReference>
<name>A0A7J7E3W8_DICBM</name>
<dbReference type="CDD" id="cd00033">
    <property type="entry name" value="CCP"/>
    <property type="match status" value="1"/>
</dbReference>
<dbReference type="GO" id="GO:0005615">
    <property type="term" value="C:extracellular space"/>
    <property type="evidence" value="ECO:0007669"/>
    <property type="project" value="TreeGrafter"/>
</dbReference>
<keyword evidence="3" id="KW-0768">Sushi</keyword>
<evidence type="ECO:0000313" key="6">
    <source>
        <dbReference type="EMBL" id="KAF5910371.1"/>
    </source>
</evidence>
<keyword evidence="1" id="KW-0378">Hydrolase</keyword>
<dbReference type="AlphaFoldDB" id="A0A7J7E3W8"/>
<keyword evidence="1" id="KW-0645">Protease</keyword>
<dbReference type="EMBL" id="JACDTQ010004225">
    <property type="protein sequence ID" value="KAF5910371.1"/>
    <property type="molecule type" value="Genomic_DNA"/>
</dbReference>
<dbReference type="Pfam" id="PF00084">
    <property type="entry name" value="Sushi"/>
    <property type="match status" value="1"/>
</dbReference>
<keyword evidence="1" id="KW-0720">Serine protease</keyword>
<dbReference type="CDD" id="cd00041">
    <property type="entry name" value="CUB"/>
    <property type="match status" value="1"/>
</dbReference>
<evidence type="ECO:0000256" key="2">
    <source>
        <dbReference type="ARBA" id="ARBA00023157"/>
    </source>
</evidence>
<dbReference type="Gene3D" id="2.10.70.10">
    <property type="entry name" value="Complement Module, domain 1"/>
    <property type="match status" value="1"/>
</dbReference>
<keyword evidence="7" id="KW-1185">Reference proteome</keyword>
<dbReference type="PROSITE" id="PS50923">
    <property type="entry name" value="SUSHI"/>
    <property type="match status" value="1"/>
</dbReference>
<protein>
    <recommendedName>
        <fullName evidence="8">CUB and Sushi multiple domains 2</fullName>
    </recommendedName>
</protein>
<proteinExistence type="predicted"/>
<dbReference type="FunFam" id="2.60.120.290:FF:000001">
    <property type="entry name" value="CUB and sushi domain-containing protein 3 isoform X1"/>
    <property type="match status" value="1"/>
</dbReference>
<evidence type="ECO:0000256" key="3">
    <source>
        <dbReference type="PROSITE-ProRule" id="PRU00302"/>
    </source>
</evidence>
<comment type="caution">
    <text evidence="3">Lacks conserved residue(s) required for the propagation of feature annotation.</text>
</comment>
<feature type="non-terminal residue" evidence="6">
    <location>
        <position position="1"/>
    </location>
</feature>
<comment type="caution">
    <text evidence="6">The sequence shown here is derived from an EMBL/GenBank/DDBJ whole genome shotgun (WGS) entry which is preliminary data.</text>
</comment>
<evidence type="ECO:0000259" key="4">
    <source>
        <dbReference type="PROSITE" id="PS01180"/>
    </source>
</evidence>
<reference evidence="6 7" key="1">
    <citation type="journal article" date="2020" name="Mol. Biol. Evol.">
        <title>Interspecific Gene Flow and the Evolution of Specialization in Black and White Rhinoceros.</title>
        <authorList>
            <person name="Moodley Y."/>
            <person name="Westbury M.V."/>
            <person name="Russo I.M."/>
            <person name="Gopalakrishnan S."/>
            <person name="Rakotoarivelo A."/>
            <person name="Olsen R.A."/>
            <person name="Prost S."/>
            <person name="Tunstall T."/>
            <person name="Ryder O.A."/>
            <person name="Dalen L."/>
            <person name="Bruford M.W."/>
        </authorList>
    </citation>
    <scope>NUCLEOTIDE SEQUENCE [LARGE SCALE GENOMIC DNA]</scope>
    <source>
        <strain evidence="6">SBR-YM</strain>
        <tissue evidence="6">Skin</tissue>
    </source>
</reference>
<evidence type="ECO:0000259" key="5">
    <source>
        <dbReference type="PROSITE" id="PS50923"/>
    </source>
</evidence>
<dbReference type="Pfam" id="PF00431">
    <property type="entry name" value="CUB"/>
    <property type="match status" value="1"/>
</dbReference>
<dbReference type="GO" id="GO:0004252">
    <property type="term" value="F:serine-type endopeptidase activity"/>
    <property type="evidence" value="ECO:0007669"/>
    <property type="project" value="TreeGrafter"/>
</dbReference>
<dbReference type="PANTHER" id="PTHR24255:SF31">
    <property type="entry name" value="CUBILIN-LIKE PROTEIN"/>
    <property type="match status" value="1"/>
</dbReference>
<dbReference type="InterPro" id="IPR000436">
    <property type="entry name" value="Sushi_SCR_CCP_dom"/>
</dbReference>
<gene>
    <name evidence="6" type="ORF">HPG69_014603</name>
</gene>
<feature type="domain" description="CUB" evidence="4">
    <location>
        <begin position="32"/>
        <end position="140"/>
    </location>
</feature>
<dbReference type="PROSITE" id="PS01180">
    <property type="entry name" value="CUB"/>
    <property type="match status" value="1"/>
</dbReference>
<dbReference type="InterPro" id="IPR035914">
    <property type="entry name" value="Sperma_CUB_dom_sf"/>
</dbReference>
<evidence type="ECO:0008006" key="8">
    <source>
        <dbReference type="Google" id="ProtNLM"/>
    </source>
</evidence>
<dbReference type="SUPFAM" id="SSF57535">
    <property type="entry name" value="Complement control module/SCR domain"/>
    <property type="match status" value="1"/>
</dbReference>